<dbReference type="EMBL" id="JAAKFY010000018">
    <property type="protein sequence ID" value="KAF3843267.1"/>
    <property type="molecule type" value="Genomic_DNA"/>
</dbReference>
<dbReference type="AlphaFoldDB" id="A0A7J5Y3N4"/>
<evidence type="ECO:0000313" key="3">
    <source>
        <dbReference type="Proteomes" id="UP000518266"/>
    </source>
</evidence>
<accession>A0A7J5Y3N4</accession>
<protein>
    <submittedName>
        <fullName evidence="2">Uncharacterized protein</fullName>
    </submittedName>
</protein>
<organism evidence="2 3">
    <name type="scientific">Dissostichus mawsoni</name>
    <name type="common">Antarctic cod</name>
    <dbReference type="NCBI Taxonomy" id="36200"/>
    <lineage>
        <taxon>Eukaryota</taxon>
        <taxon>Metazoa</taxon>
        <taxon>Chordata</taxon>
        <taxon>Craniata</taxon>
        <taxon>Vertebrata</taxon>
        <taxon>Euteleostomi</taxon>
        <taxon>Actinopterygii</taxon>
        <taxon>Neopterygii</taxon>
        <taxon>Teleostei</taxon>
        <taxon>Neoteleostei</taxon>
        <taxon>Acanthomorphata</taxon>
        <taxon>Eupercaria</taxon>
        <taxon>Perciformes</taxon>
        <taxon>Notothenioidei</taxon>
        <taxon>Nototheniidae</taxon>
        <taxon>Dissostichus</taxon>
    </lineage>
</organism>
<keyword evidence="3" id="KW-1185">Reference proteome</keyword>
<reference evidence="2 3" key="1">
    <citation type="submission" date="2020-03" db="EMBL/GenBank/DDBJ databases">
        <title>Dissostichus mawsoni Genome sequencing and assembly.</title>
        <authorList>
            <person name="Park H."/>
        </authorList>
    </citation>
    <scope>NUCLEOTIDE SEQUENCE [LARGE SCALE GENOMIC DNA]</scope>
    <source>
        <strain evidence="2">DM0001</strain>
        <tissue evidence="2">Muscle</tissue>
    </source>
</reference>
<evidence type="ECO:0000256" key="1">
    <source>
        <dbReference type="SAM" id="MobiDB-lite"/>
    </source>
</evidence>
<evidence type="ECO:0000313" key="2">
    <source>
        <dbReference type="EMBL" id="KAF3843267.1"/>
    </source>
</evidence>
<name>A0A7J5Y3N4_DISMA</name>
<gene>
    <name evidence="2" type="ORF">F7725_002116</name>
</gene>
<comment type="caution">
    <text evidence="2">The sequence shown here is derived from an EMBL/GenBank/DDBJ whole genome shotgun (WGS) entry which is preliminary data.</text>
</comment>
<sequence length="88" mass="9312">MSRRRPPSPPSQSAPMSVNPAATLPGLMPLPGGLPPFPHLPNLNFTLPDVGHVLPHGVGGLQHAGLPPLSLPPPDFVLLQSMRMQLLH</sequence>
<proteinExistence type="predicted"/>
<dbReference type="Proteomes" id="UP000518266">
    <property type="component" value="Unassembled WGS sequence"/>
</dbReference>
<feature type="compositionally biased region" description="Low complexity" evidence="1">
    <location>
        <begin position="13"/>
        <end position="31"/>
    </location>
</feature>
<feature type="region of interest" description="Disordered" evidence="1">
    <location>
        <begin position="1"/>
        <end position="33"/>
    </location>
</feature>